<dbReference type="AlphaFoldDB" id="A0A6N6VV58"/>
<evidence type="ECO:0000313" key="3">
    <source>
        <dbReference type="Proteomes" id="UP000437748"/>
    </source>
</evidence>
<sequence length="306" mass="34178">MTCSSGSVQSVADKTVKAKEQIDKLQNMLKSQEEKNKALFYQQMDQHLKDSKISDAREIGYNSDIKTEYVSEFSLDKIASVVVSTLKALEKVKDPSVKSPATSPEAIDAYVDVVNTVAQAAKSSATSSSSLSFSMNRLSPGMYAFLYASSANIKDEDTFGTEAVTSTAIYYRIIESIEDVKNEASFQKTLIDANNLLNMKTLQAGLTDSLKKGEITIDVWMKMDQSYSEAIKRIEDRLSNDHFNAENSLKVMRAQDFQTAFQHMVAERSKINKKIVHDGIHKLSSMGDLYKGVIETCKERLESNYF</sequence>
<protein>
    <submittedName>
        <fullName evidence="2">Uncharacterized protein</fullName>
    </submittedName>
</protein>
<comment type="caution">
    <text evidence="2">The sequence shown here is derived from an EMBL/GenBank/DDBJ whole genome shotgun (WGS) entry which is preliminary data.</text>
</comment>
<reference evidence="2 3" key="1">
    <citation type="submission" date="2019-10" db="EMBL/GenBank/DDBJ databases">
        <title>New species of Slilvanegrellaceae.</title>
        <authorList>
            <person name="Pitt A."/>
            <person name="Hahn M.W."/>
        </authorList>
    </citation>
    <scope>NUCLEOTIDE SEQUENCE [LARGE SCALE GENOMIC DNA]</scope>
    <source>
        <strain evidence="2 3">SP-Ram-0.45-NSY-1</strain>
    </source>
</reference>
<keyword evidence="1" id="KW-0175">Coiled coil</keyword>
<name>A0A6N6VV58_9BACT</name>
<proteinExistence type="predicted"/>
<dbReference type="RefSeq" id="WP_153421387.1">
    <property type="nucleotide sequence ID" value="NZ_WFLM01000005.1"/>
</dbReference>
<dbReference type="Proteomes" id="UP000437748">
    <property type="component" value="Unassembled WGS sequence"/>
</dbReference>
<dbReference type="EMBL" id="WFLM01000005">
    <property type="protein sequence ID" value="KAB8036971.1"/>
    <property type="molecule type" value="Genomic_DNA"/>
</dbReference>
<accession>A0A6N6VV58</accession>
<gene>
    <name evidence="2" type="ORF">GCL60_14120</name>
</gene>
<keyword evidence="3" id="KW-1185">Reference proteome</keyword>
<organism evidence="2 3">
    <name type="scientific">Silvanigrella paludirubra</name>
    <dbReference type="NCBI Taxonomy" id="2499159"/>
    <lineage>
        <taxon>Bacteria</taxon>
        <taxon>Pseudomonadati</taxon>
        <taxon>Bdellovibrionota</taxon>
        <taxon>Oligoflexia</taxon>
        <taxon>Silvanigrellales</taxon>
        <taxon>Silvanigrellaceae</taxon>
        <taxon>Silvanigrella</taxon>
    </lineage>
</organism>
<evidence type="ECO:0000313" key="2">
    <source>
        <dbReference type="EMBL" id="KAB8036971.1"/>
    </source>
</evidence>
<evidence type="ECO:0000256" key="1">
    <source>
        <dbReference type="SAM" id="Coils"/>
    </source>
</evidence>
<feature type="coiled-coil region" evidence="1">
    <location>
        <begin position="8"/>
        <end position="42"/>
    </location>
</feature>
<dbReference type="OrthoDB" id="9204548at2"/>